<name>A0A1W1UES5_9BACT</name>
<dbReference type="Pfam" id="PF09339">
    <property type="entry name" value="HTH_IclR"/>
    <property type="match status" value="1"/>
</dbReference>
<dbReference type="Gene3D" id="1.10.10.10">
    <property type="entry name" value="Winged helix-like DNA-binding domain superfamily/Winged helix DNA-binding domain"/>
    <property type="match status" value="1"/>
</dbReference>
<evidence type="ECO:0000259" key="1">
    <source>
        <dbReference type="Pfam" id="PF09339"/>
    </source>
</evidence>
<feature type="domain" description="HTH iclR-type" evidence="1">
    <location>
        <begin position="38"/>
        <end position="71"/>
    </location>
</feature>
<gene>
    <name evidence="2" type="ORF">SAMN00120144_4112</name>
</gene>
<dbReference type="GO" id="GO:0004386">
    <property type="term" value="F:helicase activity"/>
    <property type="evidence" value="ECO:0007669"/>
    <property type="project" value="UniProtKB-KW"/>
</dbReference>
<dbReference type="Proteomes" id="UP000192266">
    <property type="component" value="Unassembled WGS sequence"/>
</dbReference>
<dbReference type="AlphaFoldDB" id="A0A1W1UES5"/>
<organism evidence="2 3">
    <name type="scientific">Hymenobacter roseosalivarius DSM 11622</name>
    <dbReference type="NCBI Taxonomy" id="645990"/>
    <lineage>
        <taxon>Bacteria</taxon>
        <taxon>Pseudomonadati</taxon>
        <taxon>Bacteroidota</taxon>
        <taxon>Cytophagia</taxon>
        <taxon>Cytophagales</taxon>
        <taxon>Hymenobacteraceae</taxon>
        <taxon>Hymenobacter</taxon>
    </lineage>
</organism>
<keyword evidence="2" id="KW-0378">Hydrolase</keyword>
<dbReference type="RefSeq" id="WP_143434659.1">
    <property type="nucleotide sequence ID" value="NZ_FWWW01000009.1"/>
</dbReference>
<accession>A0A1W1UES5</accession>
<keyword evidence="2" id="KW-0347">Helicase</keyword>
<protein>
    <submittedName>
        <fullName evidence="2">ATP-dependent DNA helicase RecG</fullName>
    </submittedName>
</protein>
<evidence type="ECO:0000313" key="2">
    <source>
        <dbReference type="EMBL" id="SMB79542.1"/>
    </source>
</evidence>
<dbReference type="GO" id="GO:0006355">
    <property type="term" value="P:regulation of DNA-templated transcription"/>
    <property type="evidence" value="ECO:0007669"/>
    <property type="project" value="InterPro"/>
</dbReference>
<keyword evidence="2" id="KW-0067">ATP-binding</keyword>
<dbReference type="GO" id="GO:0003677">
    <property type="term" value="F:DNA binding"/>
    <property type="evidence" value="ECO:0007669"/>
    <property type="project" value="InterPro"/>
</dbReference>
<sequence length="86" mass="9434">CYKKACTVEFFKYTEAALRQQGLREELIKIVLLVQSVGSVTNSAVQRLTGVSKSTATRFLNELDRLGFLQKSGTTGVGTEYVLKGS</sequence>
<dbReference type="InterPro" id="IPR036390">
    <property type="entry name" value="WH_DNA-bd_sf"/>
</dbReference>
<dbReference type="EMBL" id="FWWW01000009">
    <property type="protein sequence ID" value="SMB79542.1"/>
    <property type="molecule type" value="Genomic_DNA"/>
</dbReference>
<reference evidence="2 3" key="1">
    <citation type="submission" date="2017-04" db="EMBL/GenBank/DDBJ databases">
        <authorList>
            <person name="Afonso C.L."/>
            <person name="Miller P.J."/>
            <person name="Scott M.A."/>
            <person name="Spackman E."/>
            <person name="Goraichik I."/>
            <person name="Dimitrov K.M."/>
            <person name="Suarez D.L."/>
            <person name="Swayne D.E."/>
        </authorList>
    </citation>
    <scope>NUCLEOTIDE SEQUENCE [LARGE SCALE GENOMIC DNA]</scope>
    <source>
        <strain evidence="2 3">DSM 11622</strain>
    </source>
</reference>
<evidence type="ECO:0000313" key="3">
    <source>
        <dbReference type="Proteomes" id="UP000192266"/>
    </source>
</evidence>
<keyword evidence="2" id="KW-0547">Nucleotide-binding</keyword>
<dbReference type="OrthoDB" id="9807907at2"/>
<dbReference type="InterPro" id="IPR036388">
    <property type="entry name" value="WH-like_DNA-bd_sf"/>
</dbReference>
<dbReference type="InterPro" id="IPR005471">
    <property type="entry name" value="Tscrpt_reg_IclR_N"/>
</dbReference>
<keyword evidence="3" id="KW-1185">Reference proteome</keyword>
<feature type="non-terminal residue" evidence="2">
    <location>
        <position position="1"/>
    </location>
</feature>
<proteinExistence type="predicted"/>
<dbReference type="SUPFAM" id="SSF46785">
    <property type="entry name" value="Winged helix' DNA-binding domain"/>
    <property type="match status" value="1"/>
</dbReference>